<evidence type="ECO:0000313" key="3">
    <source>
        <dbReference type="Proteomes" id="UP001152320"/>
    </source>
</evidence>
<protein>
    <recommendedName>
        <fullName evidence="4">CCHC-type domain-containing protein</fullName>
    </recommendedName>
</protein>
<sequence length="262" mass="29436">MAERGYFIGSVGRFKSAKEDWVTSQKRLEIWFKANKISDNNKVNVFLAKIGPETFEVENHIPPADPTTRYQIASRLKFRSRKQQPNETIADYILELKKLSRHSSYGEQLDTNLRDTFVGGLANPKVQAKLLQRGDRLTWKTAREDALTIEKALKDSKQLSDLSGGSDCPHKTAKGFGCNKVGHLKRACHPNRVKNSRKTSAPTRGGKPRRGQGRSQGQRNAHMVSPEDSDSTDTSGEADFIGTLFQTTQLTKKSHHTPWLCE</sequence>
<reference evidence="2" key="1">
    <citation type="submission" date="2021-10" db="EMBL/GenBank/DDBJ databases">
        <title>Tropical sea cucumber genome reveals ecological adaptation and Cuvierian tubules defense mechanism.</title>
        <authorList>
            <person name="Chen T."/>
        </authorList>
    </citation>
    <scope>NUCLEOTIDE SEQUENCE</scope>
    <source>
        <strain evidence="2">Nanhai2018</strain>
        <tissue evidence="2">Muscle</tissue>
    </source>
</reference>
<evidence type="ECO:0000256" key="1">
    <source>
        <dbReference type="SAM" id="MobiDB-lite"/>
    </source>
</evidence>
<feature type="region of interest" description="Disordered" evidence="1">
    <location>
        <begin position="187"/>
        <end position="237"/>
    </location>
</feature>
<feature type="compositionally biased region" description="Basic residues" evidence="1">
    <location>
        <begin position="187"/>
        <end position="197"/>
    </location>
</feature>
<dbReference type="OrthoDB" id="6496131at2759"/>
<dbReference type="Proteomes" id="UP001152320">
    <property type="component" value="Chromosome 1"/>
</dbReference>
<dbReference type="PANTHER" id="PTHR33198">
    <property type="entry name" value="ANK_REP_REGION DOMAIN-CONTAINING PROTEIN-RELATED"/>
    <property type="match status" value="1"/>
</dbReference>
<gene>
    <name evidence="2" type="ORF">HOLleu_01307</name>
</gene>
<dbReference type="AlphaFoldDB" id="A0A9Q1CPS4"/>
<organism evidence="2 3">
    <name type="scientific">Holothuria leucospilota</name>
    <name type="common">Black long sea cucumber</name>
    <name type="synonym">Mertensiothuria leucospilota</name>
    <dbReference type="NCBI Taxonomy" id="206669"/>
    <lineage>
        <taxon>Eukaryota</taxon>
        <taxon>Metazoa</taxon>
        <taxon>Echinodermata</taxon>
        <taxon>Eleutherozoa</taxon>
        <taxon>Echinozoa</taxon>
        <taxon>Holothuroidea</taxon>
        <taxon>Aspidochirotacea</taxon>
        <taxon>Aspidochirotida</taxon>
        <taxon>Holothuriidae</taxon>
        <taxon>Holothuria</taxon>
    </lineage>
</organism>
<evidence type="ECO:0008006" key="4">
    <source>
        <dbReference type="Google" id="ProtNLM"/>
    </source>
</evidence>
<comment type="caution">
    <text evidence="2">The sequence shown here is derived from an EMBL/GenBank/DDBJ whole genome shotgun (WGS) entry which is preliminary data.</text>
</comment>
<keyword evidence="3" id="KW-1185">Reference proteome</keyword>
<dbReference type="EMBL" id="JAIZAY010000001">
    <property type="protein sequence ID" value="KAJ8048835.1"/>
    <property type="molecule type" value="Genomic_DNA"/>
</dbReference>
<dbReference type="PANTHER" id="PTHR33198:SF19">
    <property type="entry name" value="CCHC-TYPE DOMAIN-CONTAINING PROTEIN"/>
    <property type="match status" value="1"/>
</dbReference>
<accession>A0A9Q1CPS4</accession>
<proteinExistence type="predicted"/>
<name>A0A9Q1CPS4_HOLLE</name>
<evidence type="ECO:0000313" key="2">
    <source>
        <dbReference type="EMBL" id="KAJ8048835.1"/>
    </source>
</evidence>